<feature type="compositionally biased region" description="Basic and acidic residues" evidence="5">
    <location>
        <begin position="922"/>
        <end position="931"/>
    </location>
</feature>
<dbReference type="GO" id="GO:0005794">
    <property type="term" value="C:Golgi apparatus"/>
    <property type="evidence" value="ECO:0007669"/>
    <property type="project" value="TreeGrafter"/>
</dbReference>
<dbReference type="PANTHER" id="PTHR12895">
    <property type="entry name" value="DYMECLIN"/>
    <property type="match status" value="1"/>
</dbReference>
<comment type="similarity">
    <text evidence="1">Belongs to the dymeclin family.</text>
</comment>
<dbReference type="InterPro" id="IPR019142">
    <property type="entry name" value="Dymeclin"/>
</dbReference>
<evidence type="ECO:0000256" key="4">
    <source>
        <dbReference type="ARBA" id="ARBA00023288"/>
    </source>
</evidence>
<evidence type="ECO:0000256" key="1">
    <source>
        <dbReference type="ARBA" id="ARBA00010603"/>
    </source>
</evidence>
<sequence>MGAGSSTAAAAYARCKDDVDANLARLSDPDPTTPDDPTWDELLRFPAAITSASDADLDVVLGRVDFGSIAPGTLDALLERAAAALRRCSRSDVAGSNPSRGDVANEDRADDAWTAAINATTLATRALRRCSRDTLRFLCRRRRQIANDDDDAPDESGGVATAEPAVCDFMAAVVDVVAGCADERAPRGCHVYALRVACCRSLEAIADEYSTADDSKADSSSPLSTPSAPFANETDGEFDAFDVLMDAVDGCTAVDAGGDGRSGESIYRDVVAETLRLWSRRPPLPRGSDAWMHDPNDASGKPRGGFLGAMAALLLGDDDDDDDNGDDDKGKDWDVSVFSPLGDAAGAALTRLLHRPARYDGVAEVGRCVANESASTAVVSTAGKVVRREPNVAGSSPGRSAGIVKSSREKWGGGLGEVETVMRRASMDVDDDPGSPVGSSRSPFAPPGFDSGADRSGLVFSKNYPPETPPATGSSIAANPFRDALFRLVRLERSNKDDDSGESDALRVRVLRACVLAMHSADTAGAASGASGDKSHAASCQQAAVGVFLAYSLLYGNEGFYRAVVADANAVRALVSALLRRAHATYAEVGGSSPRGTTQLNVSGVASVATATLAMLSQDPVVNRAVHSLSTSQRLASSSNDSQLNDSQLNDSQLNDRTDFWFNSSASAKTLSGFKSIGKPPQQTLGSAWVLVLCRVARGGGIEKGDVTSGEGGIEPATSSFARACALAALANSAPYFDGLTSAASQRLVAVFDVLHRRRRKRVSAAMGRPGIEPGSDGLRGRTGLPTAVAALVSAALASALVTSASKCPELVYAALQRRDEVFAPFLDEFLDPVKDRVDERKDSNPREGLSHEGFHANDPELELAIHRMREHAVAIHQRLEFFNARVDAAREASTNHRPGSHWTMDKAMDVIRAACEEDQSKEDHSKEDHSSTSGSAPPSFQYAPETFVYREEIDAHEFFRPIVDLALSGRRR</sequence>
<gene>
    <name evidence="6" type="ORF">MICPUN_55585</name>
</gene>
<evidence type="ECO:0000313" key="6">
    <source>
        <dbReference type="EMBL" id="ACO68643.1"/>
    </source>
</evidence>
<dbReference type="EMBL" id="CP001574">
    <property type="protein sequence ID" value="ACO68643.1"/>
    <property type="molecule type" value="Genomic_DNA"/>
</dbReference>
<keyword evidence="7" id="KW-1185">Reference proteome</keyword>
<evidence type="ECO:0000256" key="2">
    <source>
        <dbReference type="ARBA" id="ARBA00015736"/>
    </source>
</evidence>
<evidence type="ECO:0000256" key="3">
    <source>
        <dbReference type="ARBA" id="ARBA00022707"/>
    </source>
</evidence>
<dbReference type="AlphaFoldDB" id="C1FEV8"/>
<reference evidence="6 7" key="1">
    <citation type="journal article" date="2009" name="Science">
        <title>Green evolution and dynamic adaptations revealed by genomes of the marine picoeukaryotes Micromonas.</title>
        <authorList>
            <person name="Worden A.Z."/>
            <person name="Lee J.H."/>
            <person name="Mock T."/>
            <person name="Rouze P."/>
            <person name="Simmons M.P."/>
            <person name="Aerts A.L."/>
            <person name="Allen A.E."/>
            <person name="Cuvelier M.L."/>
            <person name="Derelle E."/>
            <person name="Everett M.V."/>
            <person name="Foulon E."/>
            <person name="Grimwood J."/>
            <person name="Gundlach H."/>
            <person name="Henrissat B."/>
            <person name="Napoli C."/>
            <person name="McDonald S.M."/>
            <person name="Parker M.S."/>
            <person name="Rombauts S."/>
            <person name="Salamov A."/>
            <person name="Von Dassow P."/>
            <person name="Badger J.H."/>
            <person name="Coutinho P.M."/>
            <person name="Demir E."/>
            <person name="Dubchak I."/>
            <person name="Gentemann C."/>
            <person name="Eikrem W."/>
            <person name="Gready J.E."/>
            <person name="John U."/>
            <person name="Lanier W."/>
            <person name="Lindquist E.A."/>
            <person name="Lucas S."/>
            <person name="Mayer K.F."/>
            <person name="Moreau H."/>
            <person name="Not F."/>
            <person name="Otillar R."/>
            <person name="Panaud O."/>
            <person name="Pangilinan J."/>
            <person name="Paulsen I."/>
            <person name="Piegu B."/>
            <person name="Poliakov A."/>
            <person name="Robbens S."/>
            <person name="Schmutz J."/>
            <person name="Toulza E."/>
            <person name="Wyss T."/>
            <person name="Zelensky A."/>
            <person name="Zhou K."/>
            <person name="Armbrust E.V."/>
            <person name="Bhattacharya D."/>
            <person name="Goodenough U.W."/>
            <person name="Van de Peer Y."/>
            <person name="Grigoriev I.V."/>
        </authorList>
    </citation>
    <scope>NUCLEOTIDE SEQUENCE [LARGE SCALE GENOMIC DNA]</scope>
    <source>
        <strain evidence="7">RCC299 / NOUM17</strain>
    </source>
</reference>
<dbReference type="eggNOG" id="KOG2225">
    <property type="taxonomic scope" value="Eukaryota"/>
</dbReference>
<feature type="region of interest" description="Disordered" evidence="5">
    <location>
        <begin position="427"/>
        <end position="477"/>
    </location>
</feature>
<feature type="compositionally biased region" description="Low complexity" evidence="5">
    <location>
        <begin position="218"/>
        <end position="229"/>
    </location>
</feature>
<dbReference type="GO" id="GO:0007030">
    <property type="term" value="P:Golgi organization"/>
    <property type="evidence" value="ECO:0007669"/>
    <property type="project" value="TreeGrafter"/>
</dbReference>
<dbReference type="RefSeq" id="XP_002507385.1">
    <property type="nucleotide sequence ID" value="XM_002507339.1"/>
</dbReference>
<organism evidence="6 7">
    <name type="scientific">Micromonas commoda (strain RCC299 / NOUM17 / CCMP2709)</name>
    <name type="common">Picoplanktonic green alga</name>
    <dbReference type="NCBI Taxonomy" id="296587"/>
    <lineage>
        <taxon>Eukaryota</taxon>
        <taxon>Viridiplantae</taxon>
        <taxon>Chlorophyta</taxon>
        <taxon>Mamiellophyceae</taxon>
        <taxon>Mamiellales</taxon>
        <taxon>Mamiellaceae</taxon>
        <taxon>Micromonas</taxon>
    </lineage>
</organism>
<accession>C1FEV8</accession>
<name>C1FEV8_MICCC</name>
<protein>
    <recommendedName>
        <fullName evidence="2">Dymeclin</fullName>
    </recommendedName>
</protein>
<feature type="region of interest" description="Disordered" evidence="5">
    <location>
        <begin position="211"/>
        <end position="232"/>
    </location>
</feature>
<evidence type="ECO:0000313" key="7">
    <source>
        <dbReference type="Proteomes" id="UP000002009"/>
    </source>
</evidence>
<dbReference type="PANTHER" id="PTHR12895:SF9">
    <property type="entry name" value="DYMECLIN"/>
    <property type="match status" value="1"/>
</dbReference>
<dbReference type="GeneID" id="8250681"/>
<dbReference type="Pfam" id="PF09742">
    <property type="entry name" value="Dymeclin"/>
    <property type="match status" value="1"/>
</dbReference>
<dbReference type="InParanoid" id="C1FEV8"/>
<evidence type="ECO:0000256" key="5">
    <source>
        <dbReference type="SAM" id="MobiDB-lite"/>
    </source>
</evidence>
<dbReference type="STRING" id="296587.C1FEV8"/>
<proteinExistence type="inferred from homology"/>
<keyword evidence="4" id="KW-0449">Lipoprotein</keyword>
<dbReference type="KEGG" id="mis:MICPUN_55585"/>
<dbReference type="Proteomes" id="UP000002009">
    <property type="component" value="Chromosome 1"/>
</dbReference>
<keyword evidence="3" id="KW-0519">Myristate</keyword>
<feature type="region of interest" description="Disordered" evidence="5">
    <location>
        <begin position="917"/>
        <end position="942"/>
    </location>
</feature>